<sequence length="792" mass="92502">MVKFSKQFEGQLVPEWKEAFVDYWQLKEDLKKIHLLNNNSNHPIKHSHHNSLSSNILSSLKEFSLFGHQHKDHEAIHVHKKLASSASKGDLYETELLEQFEDSDAAKEFFSCLDLQLNKVNQFFKTKEKEFLDRGDCLRKQMEILVELKSAFKKQRDKAANSSQDSTEDASIDCTISYEEDSVKDRREQEQIQDDSTGELEKNEVLDSPRSEEMGEMGKSMRMKRDDIKLRTLSGHVFNCQGKNLRINIPLTTPSRTFSAISYLVWGDLVSQSSKKCNPEGSKLHINKTKLHHAEKMIKGAFIELYKGLGYLKTYRNLNMLAFIKILKKFDKVTGKQVLPIYLKVVESSYFNSSDKVMNLADEVEDLFIKHFAEEDRRKARKYLKPHQHTESHSVTFFIGLFTGCFIALFVGYVIMAHITGMYRRQPDTVYMETVYPVLSMFTLMFLHFFLYGCNIFMWRKARINYSFIFELGPTKELKYRDVFLICTTSMTAVVGVMFIHLSLHIKGHSFSQVQVIPGLLLLSFMLLLVCPFKICYRSSRFRFLCVLRNIVLSPLYKVVMLDFFMADQLCSQVPMLRNLEYVACYYLTGSYKNQDYGYCMRAKHFRDLAYAVSFLPYYWRAMQCARRWFDEGQTSHLVNLGKYVSAMLAAGAKVAYEKERSIGWLCLVVVVSSAATIYQLYWDFVKDWGLLQINSKNPWLRNELMLRQKFIYYFSMGLNLILRLAWLQTVLHSNFEHVDYRVTGLFLASLEVIRRGQWNFYRLENEHLNNAGKFRAVKTVPLPFHEVDEED</sequence>
<reference evidence="12" key="2">
    <citation type="submission" date="2017-07" db="EMBL/GenBank/DDBJ databases">
        <title>WGS assembly of Populus trichocarpa.</title>
        <authorList>
            <person name="Tuskan G."/>
            <person name="Difazio S."/>
            <person name="Jansson S."/>
            <person name="Bohlmann J."/>
            <person name="Grigoriev I."/>
            <person name="Hellsten U."/>
            <person name="Putnam N."/>
            <person name="Ralph S."/>
            <person name="Rombauts S."/>
            <person name="Salamov A."/>
            <person name="Schein J."/>
            <person name="Sterck L."/>
            <person name="Aerts A."/>
            <person name="Bhalerao R."/>
            <person name="Bhalerao R."/>
            <person name="Blaudez D."/>
            <person name="Boerjan W."/>
            <person name="Brun A."/>
            <person name="Brunner A."/>
            <person name="Busov V."/>
            <person name="Campbell M."/>
            <person name="Carlson J."/>
            <person name="Chalot M."/>
            <person name="Chapman J."/>
            <person name="Chen G."/>
            <person name="Cooper D."/>
            <person name="Coutinho P."/>
            <person name="Couturier J."/>
            <person name="Covert S."/>
            <person name="Cronk Q."/>
            <person name="Cunningham R."/>
            <person name="Davis J."/>
            <person name="Degroeve S."/>
            <person name="Dejardin A."/>
            <person name="Depamphilis C."/>
            <person name="Detter J."/>
            <person name="Dirks B."/>
            <person name="Dubchak I."/>
            <person name="Duplessis S."/>
            <person name="Ehlting J."/>
            <person name="Ellis B."/>
            <person name="Gendler K."/>
            <person name="Goodstein D."/>
            <person name="Gribskov M."/>
            <person name="Grimwood J."/>
            <person name="Groover A."/>
            <person name="Gunter L."/>
            <person name="Hamberger B."/>
            <person name="Heinze B."/>
            <person name="Helariutta Y."/>
            <person name="Henrissat B."/>
            <person name="Holligan D."/>
            <person name="Holt R."/>
            <person name="Huang W."/>
            <person name="Islam-Faridi N."/>
            <person name="Jones S."/>
            <person name="Jones-Rhoades M."/>
            <person name="Jorgensen R."/>
            <person name="Joshi C."/>
            <person name="Kangasjarvi J."/>
            <person name="Karlsson J."/>
            <person name="Kelleher C."/>
            <person name="Kirkpatrick R."/>
            <person name="Kirst M."/>
            <person name="Kohler A."/>
            <person name="Kalluri U."/>
            <person name="Larimer F."/>
            <person name="Leebens-Mack J."/>
            <person name="Leple J."/>
            <person name="Locascio P."/>
            <person name="Lou Y."/>
            <person name="Lucas S."/>
            <person name="Martin F."/>
            <person name="Montanini B."/>
            <person name="Napoli C."/>
            <person name="Nelson D."/>
            <person name="Nelson C."/>
            <person name="Nieminen K."/>
            <person name="Nilsson O."/>
            <person name="Pereda V."/>
            <person name="Peter G."/>
            <person name="Philippe R."/>
            <person name="Pilate G."/>
            <person name="Poliakov A."/>
            <person name="Razumovskaya J."/>
            <person name="Richardson P."/>
            <person name="Rinaldi C."/>
            <person name="Ritland K."/>
            <person name="Rouze P."/>
            <person name="Ryaboy D."/>
            <person name="Schmutz J."/>
            <person name="Schrader J."/>
            <person name="Segerman B."/>
            <person name="Shin H."/>
            <person name="Siddiqui A."/>
            <person name="Sterky F."/>
            <person name="Terry A."/>
            <person name="Tsai C."/>
            <person name="Uberbacher E."/>
            <person name="Unneberg P."/>
            <person name="Vahala J."/>
            <person name="Wall K."/>
            <person name="Wessler S."/>
            <person name="Yang G."/>
            <person name="Yin T."/>
            <person name="Douglas C."/>
            <person name="Marra M."/>
            <person name="Sandberg G."/>
            <person name="Van De Peer Y."/>
            <person name="Rokhsar D."/>
        </authorList>
    </citation>
    <scope>NUCLEOTIDE SEQUENCE</scope>
    <source>
        <strain evidence="12">Nisqually-1</strain>
    </source>
</reference>
<gene>
    <name evidence="12" type="ORF">POPTR_010G132300</name>
</gene>
<name>A0A2K1YTF5_POPTR</name>
<feature type="compositionally biased region" description="Basic and acidic residues" evidence="8">
    <location>
        <begin position="199"/>
        <end position="213"/>
    </location>
</feature>
<feature type="transmembrane region" description="Helical" evidence="9">
    <location>
        <begin position="663"/>
        <end position="682"/>
    </location>
</feature>
<dbReference type="InterPro" id="IPR034092">
    <property type="entry name" value="PHO1_SPX"/>
</dbReference>
<dbReference type="PROSITE" id="PS51382">
    <property type="entry name" value="SPX"/>
    <property type="match status" value="1"/>
</dbReference>
<dbReference type="GO" id="GO:0005315">
    <property type="term" value="F:phosphate transmembrane transporter activity"/>
    <property type="evidence" value="ECO:0000318"/>
    <property type="project" value="GO_Central"/>
</dbReference>
<evidence type="ECO:0000259" key="11">
    <source>
        <dbReference type="PROSITE" id="PS51382"/>
    </source>
</evidence>
<dbReference type="EMBL" id="CM009299">
    <property type="protein sequence ID" value="PNT16311.2"/>
    <property type="molecule type" value="Genomic_DNA"/>
</dbReference>
<feature type="region of interest" description="Disordered" evidence="8">
    <location>
        <begin position="182"/>
        <end position="222"/>
    </location>
</feature>
<dbReference type="InterPro" id="IPR004342">
    <property type="entry name" value="EXS_C"/>
</dbReference>
<evidence type="ECO:0000256" key="3">
    <source>
        <dbReference type="ARBA" id="ARBA00022448"/>
    </source>
</evidence>
<dbReference type="SMR" id="A0A2K1YTF5"/>
<evidence type="ECO:0000256" key="7">
    <source>
        <dbReference type="ARBA" id="ARBA00023136"/>
    </source>
</evidence>
<dbReference type="OMA" id="KFRAVKM"/>
<feature type="transmembrane region" description="Helical" evidence="9">
    <location>
        <begin position="711"/>
        <end position="732"/>
    </location>
</feature>
<accession>A0A2K1YTF5</accession>
<feature type="domain" description="SPX" evidence="11">
    <location>
        <begin position="2"/>
        <end position="344"/>
    </location>
</feature>
<dbReference type="CDD" id="cd14476">
    <property type="entry name" value="SPX_PHO1_like"/>
    <property type="match status" value="1"/>
</dbReference>
<dbReference type="Gramene" id="Potri.010G132300.2.v4.1">
    <property type="protein sequence ID" value="Potri.010G132300.2.v4.1"/>
    <property type="gene ID" value="Potri.010G132300.v4.1"/>
</dbReference>
<keyword evidence="4" id="KW-0592">Phosphate transport</keyword>
<organism evidence="12 13">
    <name type="scientific">Populus trichocarpa</name>
    <name type="common">Western balsam poplar</name>
    <name type="synonym">Populus balsamifera subsp. trichocarpa</name>
    <dbReference type="NCBI Taxonomy" id="3694"/>
    <lineage>
        <taxon>Eukaryota</taxon>
        <taxon>Viridiplantae</taxon>
        <taxon>Streptophyta</taxon>
        <taxon>Embryophyta</taxon>
        <taxon>Tracheophyta</taxon>
        <taxon>Spermatophyta</taxon>
        <taxon>Magnoliopsida</taxon>
        <taxon>eudicotyledons</taxon>
        <taxon>Gunneridae</taxon>
        <taxon>Pentapetalae</taxon>
        <taxon>rosids</taxon>
        <taxon>fabids</taxon>
        <taxon>Malpighiales</taxon>
        <taxon>Salicaceae</taxon>
        <taxon>Saliceae</taxon>
        <taxon>Populus</taxon>
    </lineage>
</organism>
<dbReference type="PROSITE" id="PS51380">
    <property type="entry name" value="EXS"/>
    <property type="match status" value="1"/>
</dbReference>
<dbReference type="OrthoDB" id="9970435at2759"/>
<comment type="similarity">
    <text evidence="2">Belongs to the SYG1 (TC 2.A.94) family.</text>
</comment>
<dbReference type="GO" id="GO:0005802">
    <property type="term" value="C:trans-Golgi network"/>
    <property type="evidence" value="ECO:0000318"/>
    <property type="project" value="GO_Central"/>
</dbReference>
<keyword evidence="7 9" id="KW-0472">Membrane</keyword>
<reference evidence="12 13" key="1">
    <citation type="journal article" date="2006" name="Science">
        <title>The genome of black cottonwood, Populus trichocarpa (Torr. &amp; Gray).</title>
        <authorList>
            <person name="Tuskan G.A."/>
            <person name="Difazio S."/>
            <person name="Jansson S."/>
            <person name="Bohlmann J."/>
            <person name="Grigoriev I."/>
            <person name="Hellsten U."/>
            <person name="Putnam N."/>
            <person name="Ralph S."/>
            <person name="Rombauts S."/>
            <person name="Salamov A."/>
            <person name="Schein J."/>
            <person name="Sterck L."/>
            <person name="Aerts A."/>
            <person name="Bhalerao R.R."/>
            <person name="Bhalerao R.P."/>
            <person name="Blaudez D."/>
            <person name="Boerjan W."/>
            <person name="Brun A."/>
            <person name="Brunner A."/>
            <person name="Busov V."/>
            <person name="Campbell M."/>
            <person name="Carlson J."/>
            <person name="Chalot M."/>
            <person name="Chapman J."/>
            <person name="Chen G.L."/>
            <person name="Cooper D."/>
            <person name="Coutinho P.M."/>
            <person name="Couturier J."/>
            <person name="Covert S."/>
            <person name="Cronk Q."/>
            <person name="Cunningham R."/>
            <person name="Davis J."/>
            <person name="Degroeve S."/>
            <person name="Dejardin A."/>
            <person name="Depamphilis C."/>
            <person name="Detter J."/>
            <person name="Dirks B."/>
            <person name="Dubchak I."/>
            <person name="Duplessis S."/>
            <person name="Ehlting J."/>
            <person name="Ellis B."/>
            <person name="Gendler K."/>
            <person name="Goodstein D."/>
            <person name="Gribskov M."/>
            <person name="Grimwood J."/>
            <person name="Groover A."/>
            <person name="Gunter L."/>
            <person name="Hamberger B."/>
            <person name="Heinze B."/>
            <person name="Helariutta Y."/>
            <person name="Henrissat B."/>
            <person name="Holligan D."/>
            <person name="Holt R."/>
            <person name="Huang W."/>
            <person name="Islam-Faridi N."/>
            <person name="Jones S."/>
            <person name="Jones-Rhoades M."/>
            <person name="Jorgensen R."/>
            <person name="Joshi C."/>
            <person name="Kangasjarvi J."/>
            <person name="Karlsson J."/>
            <person name="Kelleher C."/>
            <person name="Kirkpatrick R."/>
            <person name="Kirst M."/>
            <person name="Kohler A."/>
            <person name="Kalluri U."/>
            <person name="Larimer F."/>
            <person name="Leebens-Mack J."/>
            <person name="Leple J.C."/>
            <person name="Locascio P."/>
            <person name="Lou Y."/>
            <person name="Lucas S."/>
            <person name="Martin F."/>
            <person name="Montanini B."/>
            <person name="Napoli C."/>
            <person name="Nelson D.R."/>
            <person name="Nelson C."/>
            <person name="Nieminen K."/>
            <person name="Nilsson O."/>
            <person name="Pereda V."/>
            <person name="Peter G."/>
            <person name="Philippe R."/>
            <person name="Pilate G."/>
            <person name="Poliakov A."/>
            <person name="Razumovskaya J."/>
            <person name="Richardson P."/>
            <person name="Rinaldi C."/>
            <person name="Ritland K."/>
            <person name="Rouze P."/>
            <person name="Ryaboy D."/>
            <person name="Schmutz J."/>
            <person name="Schrader J."/>
            <person name="Segerman B."/>
            <person name="Shin H."/>
            <person name="Siddiqui A."/>
            <person name="Sterky F."/>
            <person name="Terry A."/>
            <person name="Tsai C.J."/>
            <person name="Uberbacher E."/>
            <person name="Unneberg P."/>
            <person name="Vahala J."/>
            <person name="Wall K."/>
            <person name="Wessler S."/>
            <person name="Yang G."/>
            <person name="Yin T."/>
            <person name="Douglas C."/>
            <person name="Marra M."/>
            <person name="Sandberg G."/>
            <person name="Van de Peer Y."/>
            <person name="Rokhsar D."/>
        </authorList>
    </citation>
    <scope>NUCLEOTIDE SEQUENCE [LARGE SCALE GENOMIC DNA]</scope>
    <source>
        <strain evidence="13">cv. Nisqually</strain>
        <strain evidence="12">Nisqually-1</strain>
    </source>
</reference>
<dbReference type="ExpressionAtlas" id="A0A2K1YTF5">
    <property type="expression patterns" value="baseline and differential"/>
</dbReference>
<dbReference type="Pfam" id="PF03124">
    <property type="entry name" value="EXS"/>
    <property type="match status" value="1"/>
</dbReference>
<evidence type="ECO:0000313" key="13">
    <source>
        <dbReference type="Proteomes" id="UP000006729"/>
    </source>
</evidence>
<dbReference type="PANTHER" id="PTHR48477">
    <property type="entry name" value="PHOSPHATE TRANSPORTER PHO1"/>
    <property type="match status" value="1"/>
</dbReference>
<dbReference type="GO" id="GO:0016020">
    <property type="term" value="C:membrane"/>
    <property type="evidence" value="ECO:0007669"/>
    <property type="project" value="InterPro"/>
</dbReference>
<keyword evidence="13" id="KW-1185">Reference proteome</keyword>
<feature type="transmembrane region" description="Helical" evidence="9">
    <location>
        <begin position="516"/>
        <end position="535"/>
    </location>
</feature>
<comment type="subcellular location">
    <subcellularLocation>
        <location evidence="1">Endomembrane system</location>
        <topology evidence="1">Multi-pass membrane protein</topology>
    </subcellularLocation>
</comment>
<evidence type="ECO:0000256" key="6">
    <source>
        <dbReference type="ARBA" id="ARBA00022989"/>
    </source>
</evidence>
<feature type="transmembrane region" description="Helical" evidence="9">
    <location>
        <begin position="395"/>
        <end position="415"/>
    </location>
</feature>
<dbReference type="GO" id="GO:0016036">
    <property type="term" value="P:cellular response to phosphate starvation"/>
    <property type="evidence" value="ECO:0000318"/>
    <property type="project" value="GO_Central"/>
</dbReference>
<keyword evidence="3" id="KW-0813">Transport</keyword>
<dbReference type="EMBL" id="CM009299">
    <property type="protein sequence ID" value="PNT16312.1"/>
    <property type="molecule type" value="Genomic_DNA"/>
</dbReference>
<evidence type="ECO:0000256" key="2">
    <source>
        <dbReference type="ARBA" id="ARBA00009665"/>
    </source>
</evidence>
<evidence type="ECO:0000256" key="8">
    <source>
        <dbReference type="SAM" id="MobiDB-lite"/>
    </source>
</evidence>
<feature type="domain" description="EXS" evidence="10">
    <location>
        <begin position="601"/>
        <end position="792"/>
    </location>
</feature>
<dbReference type="InParanoid" id="A0A2K1YTF5"/>
<dbReference type="GO" id="GO:0006817">
    <property type="term" value="P:phosphate ion transport"/>
    <property type="evidence" value="ECO:0000318"/>
    <property type="project" value="GO_Central"/>
</dbReference>
<keyword evidence="5 9" id="KW-0812">Transmembrane</keyword>
<keyword evidence="6 9" id="KW-1133">Transmembrane helix</keyword>
<accession>A0A2K1YTF9</accession>
<dbReference type="AlphaFoldDB" id="A0A2K1YTF5"/>
<evidence type="ECO:0000259" key="10">
    <source>
        <dbReference type="PROSITE" id="PS51380"/>
    </source>
</evidence>
<dbReference type="GO" id="GO:0000822">
    <property type="term" value="F:inositol hexakisphosphate binding"/>
    <property type="evidence" value="ECO:0000318"/>
    <property type="project" value="GO_Central"/>
</dbReference>
<dbReference type="InterPro" id="IPR052486">
    <property type="entry name" value="PHO1"/>
</dbReference>
<evidence type="ECO:0000256" key="5">
    <source>
        <dbReference type="ARBA" id="ARBA00022692"/>
    </source>
</evidence>
<evidence type="ECO:0000256" key="4">
    <source>
        <dbReference type="ARBA" id="ARBA00022592"/>
    </source>
</evidence>
<feature type="transmembrane region" description="Helical" evidence="9">
    <location>
        <begin position="480"/>
        <end position="504"/>
    </location>
</feature>
<evidence type="ECO:0000256" key="9">
    <source>
        <dbReference type="SAM" id="Phobius"/>
    </source>
</evidence>
<dbReference type="PANTHER" id="PTHR48477:SF1">
    <property type="entry name" value="PHOSPHATE TRANSPORTER PHO1"/>
    <property type="match status" value="1"/>
</dbReference>
<proteinExistence type="inferred from homology"/>
<protein>
    <submittedName>
        <fullName evidence="12">Uncharacterized protein</fullName>
    </submittedName>
</protein>
<feature type="transmembrane region" description="Helical" evidence="9">
    <location>
        <begin position="435"/>
        <end position="459"/>
    </location>
</feature>
<dbReference type="Pfam" id="PF03105">
    <property type="entry name" value="SPX"/>
    <property type="match status" value="1"/>
</dbReference>
<dbReference type="Gramene" id="Potri.010G132300.4.v4.1">
    <property type="protein sequence ID" value="Potri.010G132300.4.v4.1"/>
    <property type="gene ID" value="Potri.010G132300.v4.1"/>
</dbReference>
<dbReference type="STRING" id="3694.A0A2K1YTF5"/>
<evidence type="ECO:0000256" key="1">
    <source>
        <dbReference type="ARBA" id="ARBA00004127"/>
    </source>
</evidence>
<dbReference type="FunCoup" id="A0A2K1YTF5">
    <property type="interactions" value="3114"/>
</dbReference>
<evidence type="ECO:0000313" key="12">
    <source>
        <dbReference type="EMBL" id="PNT16311.2"/>
    </source>
</evidence>
<dbReference type="InterPro" id="IPR004331">
    <property type="entry name" value="SPX_dom"/>
</dbReference>
<dbReference type="Proteomes" id="UP000006729">
    <property type="component" value="Chromosome 10"/>
</dbReference>